<dbReference type="KEGG" id="sgf:HEP81_08098"/>
<proteinExistence type="predicted"/>
<dbReference type="EMBL" id="CP051008">
    <property type="protein sequence ID" value="QNT98326.1"/>
    <property type="molecule type" value="Genomic_DNA"/>
</dbReference>
<dbReference type="Proteomes" id="UP000516422">
    <property type="component" value="Plasmid pSGRIFU2"/>
</dbReference>
<dbReference type="Pfam" id="PF23359">
    <property type="entry name" value="Lsr2_DNA-bd"/>
    <property type="match status" value="1"/>
</dbReference>
<dbReference type="GO" id="GO:0003677">
    <property type="term" value="F:DNA binding"/>
    <property type="evidence" value="ECO:0007669"/>
    <property type="project" value="UniProtKB-KW"/>
</dbReference>
<dbReference type="GeneID" id="91467569"/>
<evidence type="ECO:0000256" key="1">
    <source>
        <dbReference type="ARBA" id="ARBA00023125"/>
    </source>
</evidence>
<evidence type="ECO:0000259" key="3">
    <source>
        <dbReference type="Pfam" id="PF23359"/>
    </source>
</evidence>
<reference evidence="4 5" key="1">
    <citation type="submission" date="2020-04" db="EMBL/GenBank/DDBJ databases">
        <title>Characterization and engineering of Streptomyces griseofuscus DSM40191 as a potential heterologous host for expression of BGCs.</title>
        <authorList>
            <person name="Gren T."/>
            <person name="Whitford C.M."/>
            <person name="Mohite O.S."/>
            <person name="Joergensen T.S."/>
            <person name="Nielsen J.B."/>
            <person name="Lee S.Y."/>
            <person name="Weber T."/>
        </authorList>
    </citation>
    <scope>NUCLEOTIDE SEQUENCE [LARGE SCALE GENOMIC DNA]</scope>
    <source>
        <strain evidence="4 5">DSM 40191</strain>
        <plasmid evidence="4 5">pSGRIFU2</plasmid>
    </source>
</reference>
<dbReference type="AlphaFoldDB" id="A0A7H1QDE6"/>
<sequence length="287" mass="30277">MFTDWTEALEAESLPLDPNPAQQLAAAARVTARSSRDKDDMALLLDVLGLPTDTDTLTALLPLLPETGDAPTMTNTPAAAPALSAFEAMAISMHNNGDSEQTIREATGLSETELSDLIANQVLGLPSEDTDTPDASAPAIDVPVVALPVTNAVQELLDWAAAHPAAGVRSRAARITADLCELSERRDSEAAQREAEEKVAKARADLEKAQEELRTVKAGTRTTTTAAAAAPTPIRAGMGSGRTREELAAVRAWAREHGHKVADQGMVPKRVLEAYDAAHQAPVRKAG</sequence>
<protein>
    <recommendedName>
        <fullName evidence="3">Lsr2 DNA-binding domain-containing protein</fullName>
    </recommendedName>
</protein>
<accession>A0A7H1QDE6</accession>
<evidence type="ECO:0000256" key="2">
    <source>
        <dbReference type="SAM" id="Coils"/>
    </source>
</evidence>
<dbReference type="Gene3D" id="4.10.320.10">
    <property type="entry name" value="E3-binding domain"/>
    <property type="match status" value="1"/>
</dbReference>
<name>A0A7H1QDE6_9ACTN</name>
<dbReference type="GO" id="GO:0016746">
    <property type="term" value="F:acyltransferase activity"/>
    <property type="evidence" value="ECO:0007669"/>
    <property type="project" value="InterPro"/>
</dbReference>
<dbReference type="InterPro" id="IPR055370">
    <property type="entry name" value="Lsr2_DNA-bd"/>
</dbReference>
<keyword evidence="4" id="KW-0614">Plasmid</keyword>
<keyword evidence="2" id="KW-0175">Coiled coil</keyword>
<evidence type="ECO:0000313" key="5">
    <source>
        <dbReference type="Proteomes" id="UP000516422"/>
    </source>
</evidence>
<feature type="coiled-coil region" evidence="2">
    <location>
        <begin position="185"/>
        <end position="219"/>
    </location>
</feature>
<feature type="domain" description="Lsr2 DNA-binding" evidence="3">
    <location>
        <begin position="243"/>
        <end position="278"/>
    </location>
</feature>
<geneLocation type="plasmid" evidence="4 5">
    <name>pSGRIFU2</name>
</geneLocation>
<evidence type="ECO:0000313" key="4">
    <source>
        <dbReference type="EMBL" id="QNT98326.1"/>
    </source>
</evidence>
<dbReference type="InterPro" id="IPR036625">
    <property type="entry name" value="E3-bd_dom_sf"/>
</dbReference>
<organism evidence="4 5">
    <name type="scientific">Streptomyces griseofuscus</name>
    <dbReference type="NCBI Taxonomy" id="146922"/>
    <lineage>
        <taxon>Bacteria</taxon>
        <taxon>Bacillati</taxon>
        <taxon>Actinomycetota</taxon>
        <taxon>Actinomycetes</taxon>
        <taxon>Kitasatosporales</taxon>
        <taxon>Streptomycetaceae</taxon>
        <taxon>Streptomyces</taxon>
    </lineage>
</organism>
<keyword evidence="1" id="KW-0238">DNA-binding</keyword>
<dbReference type="RefSeq" id="WP_037663146.1">
    <property type="nucleotide sequence ID" value="NZ_CP051008.1"/>
</dbReference>
<gene>
    <name evidence="4" type="ORF">HEP81_08098</name>
</gene>